<accession>A0A8T0UL22</accession>
<name>A0A8T0UL22_PANVG</name>
<organism evidence="2 3">
    <name type="scientific">Panicum virgatum</name>
    <name type="common">Blackwell switchgrass</name>
    <dbReference type="NCBI Taxonomy" id="38727"/>
    <lineage>
        <taxon>Eukaryota</taxon>
        <taxon>Viridiplantae</taxon>
        <taxon>Streptophyta</taxon>
        <taxon>Embryophyta</taxon>
        <taxon>Tracheophyta</taxon>
        <taxon>Spermatophyta</taxon>
        <taxon>Magnoliopsida</taxon>
        <taxon>Liliopsida</taxon>
        <taxon>Poales</taxon>
        <taxon>Poaceae</taxon>
        <taxon>PACMAD clade</taxon>
        <taxon>Panicoideae</taxon>
        <taxon>Panicodae</taxon>
        <taxon>Paniceae</taxon>
        <taxon>Panicinae</taxon>
        <taxon>Panicum</taxon>
        <taxon>Panicum sect. Hiantes</taxon>
    </lineage>
</organism>
<gene>
    <name evidence="2" type="ORF">PVAP13_3NG318300</name>
</gene>
<dbReference type="InterPro" id="IPR037176">
    <property type="entry name" value="Osmotin/thaumatin-like_sf"/>
</dbReference>
<dbReference type="AlphaFoldDB" id="A0A8T0UL22"/>
<dbReference type="SUPFAM" id="SSF49870">
    <property type="entry name" value="Osmotin, thaumatin-like protein"/>
    <property type="match status" value="1"/>
</dbReference>
<feature type="chain" id="PRO_5035945759" evidence="1">
    <location>
        <begin position="29"/>
        <end position="173"/>
    </location>
</feature>
<evidence type="ECO:0000313" key="2">
    <source>
        <dbReference type="EMBL" id="KAG2621533.1"/>
    </source>
</evidence>
<evidence type="ECO:0000313" key="3">
    <source>
        <dbReference type="Proteomes" id="UP000823388"/>
    </source>
</evidence>
<dbReference type="Proteomes" id="UP000823388">
    <property type="component" value="Chromosome 3N"/>
</dbReference>
<proteinExistence type="predicted"/>
<comment type="caution">
    <text evidence="2">The sequence shown here is derived from an EMBL/GenBank/DDBJ whole genome shotgun (WGS) entry which is preliminary data.</text>
</comment>
<sequence>MASASTNKASSAAAVLAAVLLVASAASAQTTHDTCAKNKKITVQNLCAHDVALTLEPLANSPHLFNGAPTYTLRPHSHAEFPVCWWTGRLHAPGAPTAEFHVGVDGGSFYLTANKRQPGLAVPVIVSPHGAPLQGECPAVGCPVQGDCSAAQVPGGKCRNVQEIKVIYCSPRV</sequence>
<dbReference type="OrthoDB" id="636749at2759"/>
<keyword evidence="3" id="KW-1185">Reference proteome</keyword>
<evidence type="ECO:0000256" key="1">
    <source>
        <dbReference type="SAM" id="SignalP"/>
    </source>
</evidence>
<reference evidence="2" key="1">
    <citation type="submission" date="2020-05" db="EMBL/GenBank/DDBJ databases">
        <title>WGS assembly of Panicum virgatum.</title>
        <authorList>
            <person name="Lovell J.T."/>
            <person name="Jenkins J."/>
            <person name="Shu S."/>
            <person name="Juenger T.E."/>
            <person name="Schmutz J."/>
        </authorList>
    </citation>
    <scope>NUCLEOTIDE SEQUENCE</scope>
    <source>
        <strain evidence="2">AP13</strain>
    </source>
</reference>
<dbReference type="EMBL" id="CM029042">
    <property type="protein sequence ID" value="KAG2621533.1"/>
    <property type="molecule type" value="Genomic_DNA"/>
</dbReference>
<protein>
    <submittedName>
        <fullName evidence="2">Uncharacterized protein</fullName>
    </submittedName>
</protein>
<feature type="signal peptide" evidence="1">
    <location>
        <begin position="1"/>
        <end position="28"/>
    </location>
</feature>
<keyword evidence="1" id="KW-0732">Signal</keyword>